<feature type="region of interest" description="Disordered" evidence="1">
    <location>
        <begin position="1"/>
        <end position="27"/>
    </location>
</feature>
<keyword evidence="3" id="KW-1185">Reference proteome</keyword>
<evidence type="ECO:0000313" key="3">
    <source>
        <dbReference type="Proteomes" id="UP000019132"/>
    </source>
</evidence>
<dbReference type="HOGENOM" id="CLU_084970_0_0_1"/>
<organism evidence="2 3">
    <name type="scientific">Globisporangium ultimum (strain ATCC 200006 / CBS 805.95 / DAOM BR144)</name>
    <name type="common">Pythium ultimum</name>
    <dbReference type="NCBI Taxonomy" id="431595"/>
    <lineage>
        <taxon>Eukaryota</taxon>
        <taxon>Sar</taxon>
        <taxon>Stramenopiles</taxon>
        <taxon>Oomycota</taxon>
        <taxon>Peronosporomycetes</taxon>
        <taxon>Pythiales</taxon>
        <taxon>Pythiaceae</taxon>
        <taxon>Globisporangium</taxon>
    </lineage>
</organism>
<dbReference type="AlphaFoldDB" id="K3WHN9"/>
<dbReference type="VEuPathDB" id="FungiDB:PYU1_G004471"/>
<evidence type="ECO:0000256" key="1">
    <source>
        <dbReference type="SAM" id="MobiDB-lite"/>
    </source>
</evidence>
<dbReference type="Proteomes" id="UP000019132">
    <property type="component" value="Unassembled WGS sequence"/>
</dbReference>
<name>K3WHN9_GLOUD</name>
<reference evidence="3" key="2">
    <citation type="submission" date="2010-04" db="EMBL/GenBank/DDBJ databases">
        <authorList>
            <person name="Buell R."/>
            <person name="Hamilton J."/>
            <person name="Hostetler J."/>
        </authorList>
    </citation>
    <scope>NUCLEOTIDE SEQUENCE [LARGE SCALE GENOMIC DNA]</scope>
    <source>
        <strain evidence="3">DAOM:BR144</strain>
    </source>
</reference>
<reference evidence="3" key="1">
    <citation type="journal article" date="2010" name="Genome Biol.">
        <title>Genome sequence of the necrotrophic plant pathogen Pythium ultimum reveals original pathogenicity mechanisms and effector repertoire.</title>
        <authorList>
            <person name="Levesque C.A."/>
            <person name="Brouwer H."/>
            <person name="Cano L."/>
            <person name="Hamilton J.P."/>
            <person name="Holt C."/>
            <person name="Huitema E."/>
            <person name="Raffaele S."/>
            <person name="Robideau G.P."/>
            <person name="Thines M."/>
            <person name="Win J."/>
            <person name="Zerillo M.M."/>
            <person name="Beakes G.W."/>
            <person name="Boore J.L."/>
            <person name="Busam D."/>
            <person name="Dumas B."/>
            <person name="Ferriera S."/>
            <person name="Fuerstenberg S.I."/>
            <person name="Gachon C.M."/>
            <person name="Gaulin E."/>
            <person name="Govers F."/>
            <person name="Grenville-Briggs L."/>
            <person name="Horner N."/>
            <person name="Hostetler J."/>
            <person name="Jiang R.H."/>
            <person name="Johnson J."/>
            <person name="Krajaejun T."/>
            <person name="Lin H."/>
            <person name="Meijer H.J."/>
            <person name="Moore B."/>
            <person name="Morris P."/>
            <person name="Phuntmart V."/>
            <person name="Puiu D."/>
            <person name="Shetty J."/>
            <person name="Stajich J.E."/>
            <person name="Tripathy S."/>
            <person name="Wawra S."/>
            <person name="van West P."/>
            <person name="Whitty B.R."/>
            <person name="Coutinho P.M."/>
            <person name="Henrissat B."/>
            <person name="Martin F."/>
            <person name="Thomas P.D."/>
            <person name="Tyler B.M."/>
            <person name="De Vries R.P."/>
            <person name="Kamoun S."/>
            <person name="Yandell M."/>
            <person name="Tisserat N."/>
            <person name="Buell C.R."/>
        </authorList>
    </citation>
    <scope>NUCLEOTIDE SEQUENCE</scope>
    <source>
        <strain evidence="3">DAOM:BR144</strain>
    </source>
</reference>
<accession>K3WHN9</accession>
<reference evidence="2" key="3">
    <citation type="submission" date="2015-02" db="UniProtKB">
        <authorList>
            <consortium name="EnsemblProtists"/>
        </authorList>
    </citation>
    <scope>IDENTIFICATION</scope>
    <source>
        <strain evidence="2">DAOM BR144</strain>
    </source>
</reference>
<dbReference type="EMBL" id="GL376631">
    <property type="status" value="NOT_ANNOTATED_CDS"/>
    <property type="molecule type" value="Genomic_DNA"/>
</dbReference>
<evidence type="ECO:0000313" key="2">
    <source>
        <dbReference type="EnsemblProtists" id="PYU1_T004481"/>
    </source>
</evidence>
<proteinExistence type="predicted"/>
<sequence length="249" mass="26587">MPPTTSVATGAIRGGGAPVGNHAPRGTAEATTTSLLPELPLLSDTSAHKIVHFAKIYQRTQDDDVFESLHDLADELAAVARQRKKEIENNALGTAPASLQGIDGAAAAAGSVTANRALYAPDQLQLLLTTQENPSGENATTRDHALTRKAADAKGKPMVRFVSTSTSPFVNALNAEGANHLREALEQDQRDELYNKVQQIPWEDNIIWGIDFTSSDKGGQTEVGADIVETEDFYGSIVNQSRDADGIRV</sequence>
<dbReference type="InParanoid" id="K3WHN9"/>
<dbReference type="EnsemblProtists" id="PYU1_T004481">
    <property type="protein sequence ID" value="PYU1_T004481"/>
    <property type="gene ID" value="PYU1_G004471"/>
</dbReference>
<dbReference type="STRING" id="431595.K3WHN9"/>
<dbReference type="eggNOG" id="KOG0008">
    <property type="taxonomic scope" value="Eukaryota"/>
</dbReference>
<protein>
    <submittedName>
        <fullName evidence="2">Uncharacterized protein</fullName>
    </submittedName>
</protein>